<dbReference type="Pfam" id="PF17919">
    <property type="entry name" value="RT_RNaseH_2"/>
    <property type="match status" value="1"/>
</dbReference>
<feature type="domain" description="Reverse transcriptase/retrotransposon-derived protein RNase H-like" evidence="2">
    <location>
        <begin position="66"/>
        <end position="111"/>
    </location>
</feature>
<dbReference type="FunFam" id="3.30.70.270:FF:000020">
    <property type="entry name" value="Transposon Tf2-6 polyprotein-like Protein"/>
    <property type="match status" value="1"/>
</dbReference>
<dbReference type="InterPro" id="IPR043502">
    <property type="entry name" value="DNA/RNA_pol_sf"/>
</dbReference>
<dbReference type="SUPFAM" id="SSF56672">
    <property type="entry name" value="DNA/RNA polymerases"/>
    <property type="match status" value="1"/>
</dbReference>
<name>A0AAF0ZL28_SOLVR</name>
<evidence type="ECO:0000313" key="3">
    <source>
        <dbReference type="EMBL" id="WMV41643.1"/>
    </source>
</evidence>
<dbReference type="Gene3D" id="3.30.70.270">
    <property type="match status" value="1"/>
</dbReference>
<dbReference type="GO" id="GO:0003824">
    <property type="term" value="F:catalytic activity"/>
    <property type="evidence" value="ECO:0007669"/>
    <property type="project" value="UniProtKB-KW"/>
</dbReference>
<dbReference type="AlphaFoldDB" id="A0AAF0ZL28"/>
<dbReference type="PANTHER" id="PTHR37984:SF5">
    <property type="entry name" value="PROTEIN NYNRIN-LIKE"/>
    <property type="match status" value="1"/>
</dbReference>
<evidence type="ECO:0000313" key="4">
    <source>
        <dbReference type="Proteomes" id="UP001234989"/>
    </source>
</evidence>
<keyword evidence="1" id="KW-0511">Multifunctional enzyme</keyword>
<organism evidence="3 4">
    <name type="scientific">Solanum verrucosum</name>
    <dbReference type="NCBI Taxonomy" id="315347"/>
    <lineage>
        <taxon>Eukaryota</taxon>
        <taxon>Viridiplantae</taxon>
        <taxon>Streptophyta</taxon>
        <taxon>Embryophyta</taxon>
        <taxon>Tracheophyta</taxon>
        <taxon>Spermatophyta</taxon>
        <taxon>Magnoliopsida</taxon>
        <taxon>eudicotyledons</taxon>
        <taxon>Gunneridae</taxon>
        <taxon>Pentapetalae</taxon>
        <taxon>asterids</taxon>
        <taxon>lamiids</taxon>
        <taxon>Solanales</taxon>
        <taxon>Solanaceae</taxon>
        <taxon>Solanoideae</taxon>
        <taxon>Solaneae</taxon>
        <taxon>Solanum</taxon>
    </lineage>
</organism>
<dbReference type="InterPro" id="IPR050951">
    <property type="entry name" value="Retrovirus_Pol_polyprotein"/>
</dbReference>
<gene>
    <name evidence="3" type="ORF">MTR67_035028</name>
</gene>
<reference evidence="3" key="1">
    <citation type="submission" date="2023-08" db="EMBL/GenBank/DDBJ databases">
        <title>A de novo genome assembly of Solanum verrucosum Schlechtendal, a Mexican diploid species geographically isolated from the other diploid A-genome species in potato relatives.</title>
        <authorList>
            <person name="Hosaka K."/>
        </authorList>
    </citation>
    <scope>NUCLEOTIDE SEQUENCE</scope>
    <source>
        <tissue evidence="3">Young leaves</tissue>
    </source>
</reference>
<dbReference type="Proteomes" id="UP001234989">
    <property type="component" value="Chromosome 8"/>
</dbReference>
<proteinExistence type="predicted"/>
<protein>
    <recommendedName>
        <fullName evidence="2">Reverse transcriptase/retrotransposon-derived protein RNase H-like domain-containing protein</fullName>
    </recommendedName>
</protein>
<sequence length="194" mass="22032">MLGIQVNPKKSKAVKNWPKPLSALEIRSFLGLYSYYRRFVDGFSSIASNLTILTQKKVKFLLSGLCEKSFYELKDRLSSAPILTLLEGSDGFVVYCDASRIGQGCVLMQHELNLYQIRWLELLKDYDISFLYHPGKANLVEATLSRLLMGSVSLVEKYKELVRDVHRFAWLGVHLVYSNEGGVVIHNSSESSLY</sequence>
<accession>A0AAF0ZL28</accession>
<evidence type="ECO:0000259" key="2">
    <source>
        <dbReference type="Pfam" id="PF17919"/>
    </source>
</evidence>
<evidence type="ECO:0000256" key="1">
    <source>
        <dbReference type="ARBA" id="ARBA00023268"/>
    </source>
</evidence>
<dbReference type="InterPro" id="IPR043128">
    <property type="entry name" value="Rev_trsase/Diguanyl_cyclase"/>
</dbReference>
<dbReference type="PANTHER" id="PTHR37984">
    <property type="entry name" value="PROTEIN CBG26694"/>
    <property type="match status" value="1"/>
</dbReference>
<dbReference type="EMBL" id="CP133619">
    <property type="protein sequence ID" value="WMV41643.1"/>
    <property type="molecule type" value="Genomic_DNA"/>
</dbReference>
<dbReference type="InterPro" id="IPR041577">
    <property type="entry name" value="RT_RNaseH_2"/>
</dbReference>
<keyword evidence="4" id="KW-1185">Reference proteome</keyword>